<keyword evidence="3" id="KW-1185">Reference proteome</keyword>
<feature type="transmembrane region" description="Helical" evidence="1">
    <location>
        <begin position="62"/>
        <end position="85"/>
    </location>
</feature>
<protein>
    <submittedName>
        <fullName evidence="2">Uncharacterized protein</fullName>
    </submittedName>
</protein>
<keyword evidence="1" id="KW-0472">Membrane</keyword>
<accession>A0A3A1U5B1</accession>
<dbReference type="Proteomes" id="UP000265742">
    <property type="component" value="Unassembled WGS sequence"/>
</dbReference>
<evidence type="ECO:0000256" key="1">
    <source>
        <dbReference type="SAM" id="Phobius"/>
    </source>
</evidence>
<keyword evidence="1" id="KW-0812">Transmembrane</keyword>
<comment type="caution">
    <text evidence="2">The sequence shown here is derived from an EMBL/GenBank/DDBJ whole genome shotgun (WGS) entry which is preliminary data.</text>
</comment>
<dbReference type="AlphaFoldDB" id="A0A3A1U5B1"/>
<reference evidence="3" key="1">
    <citation type="submission" date="2018-09" db="EMBL/GenBank/DDBJ databases">
        <authorList>
            <person name="Kim I."/>
        </authorList>
    </citation>
    <scope>NUCLEOTIDE SEQUENCE [LARGE SCALE GENOMIC DNA]</scope>
    <source>
        <strain evidence="3">DD4a</strain>
    </source>
</reference>
<feature type="transmembrane region" description="Helical" evidence="1">
    <location>
        <begin position="105"/>
        <end position="125"/>
    </location>
</feature>
<evidence type="ECO:0000313" key="2">
    <source>
        <dbReference type="EMBL" id="RIX30647.1"/>
    </source>
</evidence>
<gene>
    <name evidence="2" type="ORF">D1781_04330</name>
</gene>
<sequence length="126" mass="12596">MTIQQDAPEARREFPGAGERDDALLRHVVSTGSVWFAAAAVTAAVGTTGLLASGWRPGDLPALAAVAWWAGAALVVLGSFGLAWAGCPVVTDAPGSAAARKSLSIRAGLVAFLAGMVVSALAVLLG</sequence>
<evidence type="ECO:0000313" key="3">
    <source>
        <dbReference type="Proteomes" id="UP000265742"/>
    </source>
</evidence>
<dbReference type="RefSeq" id="WP_119481008.1">
    <property type="nucleotide sequence ID" value="NZ_QXTG01000001.1"/>
</dbReference>
<proteinExistence type="predicted"/>
<organism evidence="2 3">
    <name type="scientific">Amnibacterium setariae</name>
    <dbReference type="NCBI Taxonomy" id="2306585"/>
    <lineage>
        <taxon>Bacteria</taxon>
        <taxon>Bacillati</taxon>
        <taxon>Actinomycetota</taxon>
        <taxon>Actinomycetes</taxon>
        <taxon>Micrococcales</taxon>
        <taxon>Microbacteriaceae</taxon>
        <taxon>Amnibacterium</taxon>
    </lineage>
</organism>
<keyword evidence="1" id="KW-1133">Transmembrane helix</keyword>
<name>A0A3A1U5B1_9MICO</name>
<feature type="transmembrane region" description="Helical" evidence="1">
    <location>
        <begin position="34"/>
        <end position="55"/>
    </location>
</feature>
<dbReference type="EMBL" id="QXTG01000001">
    <property type="protein sequence ID" value="RIX30647.1"/>
    <property type="molecule type" value="Genomic_DNA"/>
</dbReference>